<keyword evidence="7" id="KW-0418">Kinase</keyword>
<evidence type="ECO:0000256" key="1">
    <source>
        <dbReference type="ARBA" id="ARBA00000085"/>
    </source>
</evidence>
<dbReference type="InterPro" id="IPR008207">
    <property type="entry name" value="Sig_transdc_His_kin_Hpt_dom"/>
</dbReference>
<dbReference type="SUPFAM" id="SSF47384">
    <property type="entry name" value="Homodimeric domain of signal transducing histidine kinase"/>
    <property type="match status" value="1"/>
</dbReference>
<dbReference type="SMART" id="SM00448">
    <property type="entry name" value="REC"/>
    <property type="match status" value="2"/>
</dbReference>
<dbReference type="PROSITE" id="PS50110">
    <property type="entry name" value="RESPONSE_REGULATORY"/>
    <property type="match status" value="2"/>
</dbReference>
<evidence type="ECO:0000256" key="14">
    <source>
        <dbReference type="SAM" id="Coils"/>
    </source>
</evidence>
<dbReference type="EC" id="2.7.13.3" evidence="3"/>
<comment type="catalytic activity">
    <reaction evidence="1">
        <text>ATP + protein L-histidine = ADP + protein N-phospho-L-histidine.</text>
        <dbReference type="EC" id="2.7.13.3"/>
    </reaction>
</comment>
<dbReference type="PROSITE" id="PS50894">
    <property type="entry name" value="HPT"/>
    <property type="match status" value="1"/>
</dbReference>
<dbReference type="CDD" id="cd00088">
    <property type="entry name" value="HPT"/>
    <property type="match status" value="1"/>
</dbReference>
<evidence type="ECO:0000256" key="6">
    <source>
        <dbReference type="ARBA" id="ARBA00022741"/>
    </source>
</evidence>
<feature type="modified residue" description="4-aspartylphosphate" evidence="13">
    <location>
        <position position="728"/>
    </location>
</feature>
<dbReference type="SMART" id="SM00073">
    <property type="entry name" value="HPT"/>
    <property type="match status" value="1"/>
</dbReference>
<dbReference type="InterPro" id="IPR003594">
    <property type="entry name" value="HATPase_dom"/>
</dbReference>
<keyword evidence="9" id="KW-0902">Two-component regulatory system</keyword>
<dbReference type="Gene3D" id="1.20.120.160">
    <property type="entry name" value="HPT domain"/>
    <property type="match status" value="1"/>
</dbReference>
<evidence type="ECO:0000256" key="15">
    <source>
        <dbReference type="SAM" id="Phobius"/>
    </source>
</evidence>
<evidence type="ECO:0000256" key="11">
    <source>
        <dbReference type="ARBA" id="ARBA00068150"/>
    </source>
</evidence>
<keyword evidence="14" id="KW-0175">Coiled coil</keyword>
<sequence>MITFKNLPIKKKLRYAMLLTAYSVLLVTLSVQTVSEYIHSRTLLVSKLETLVEVIGANAQAALMFEDTVSAEQLLNGFSNTDEIEAAYLLSASGERVAAYHRDKKQPWAFTLEELNQPVTLFSKAKLHLYRPINMDGQFIGAIYVQSNLSELYLHLTHILFLVLIAALISVVLAAMLSSRLQRLLARPITELADTISEITEYQQYDRHVQKFDNDEIGQLYDCFNDMLMQIKERDDRLQQNRGTLEATVANRTRELKMANRDLKENLTQLNEAKEAALDAAKAKSSFLANMSHEIRTPMNGVLGMLDLMKDTPLTKTQSDFLHTAYASADSLLQIINDILDFSKIEAGKMTIEKVDVSVRDIVEDVCTLLAGSAREKELELSCYTDVDLPKALKGDSVRLRQVLTNLIGNAVKFTAEGEVSVKVNLIERSQTSAQVEFSVEDTGIGIAEDILPTLFNEFTQADGSTTRKFGGTGLGLTISRQLVELMGGNITVVSAEGLGSTFTFILEMEISQNKHIQRSQVFHVLDGIKALVVDDNKTNREILRHYLTAWGIDHSEASTVKDALQQLRKAYSNNQPFELVFLDMDMPEMDGLELSKMIEQDLDLKSTRRIMLSSTGFISQEQQEEAGISACLSKPFRQSRLLDTTMQVMHYHHTNQQQDGMANQLEPEATAFSESIQILLVEDNIVNQKVAISMLKKIGLNHIDLAEDGREAVDMSSNQTYDLILMDCQMPEMSGYEATGLIRQREREQQLPKIPIIAMTANAMAEDREKCLAAGMDDYLSKPVKIDNLRKRLEHWLIHDAPPQDTADMGTSTVKESEKKANQSEYPLIDQSTFDSLKELMEEEFPVLIDSYVEDAPKLMADIQSSSKDADREVLVRAAHTLKSSSNNLGATQLAMIAADIEREGQANKLSEASALIPSLESALDETIKMLRAPDS</sequence>
<evidence type="ECO:0000256" key="4">
    <source>
        <dbReference type="ARBA" id="ARBA00022553"/>
    </source>
</evidence>
<gene>
    <name evidence="20" type="ORF">GV64_02445</name>
</gene>
<dbReference type="Gene3D" id="6.10.340.10">
    <property type="match status" value="1"/>
</dbReference>
<dbReference type="SMART" id="SM00388">
    <property type="entry name" value="HisKA"/>
    <property type="match status" value="1"/>
</dbReference>
<feature type="transmembrane region" description="Helical" evidence="15">
    <location>
        <begin position="152"/>
        <end position="177"/>
    </location>
</feature>
<dbReference type="InterPro" id="IPR036641">
    <property type="entry name" value="HPT_dom_sf"/>
</dbReference>
<evidence type="ECO:0000256" key="3">
    <source>
        <dbReference type="ARBA" id="ARBA00012438"/>
    </source>
</evidence>
<dbReference type="Pfam" id="PF00512">
    <property type="entry name" value="HisKA"/>
    <property type="match status" value="1"/>
</dbReference>
<dbReference type="Pfam" id="PF02518">
    <property type="entry name" value="HATPase_c"/>
    <property type="match status" value="1"/>
</dbReference>
<dbReference type="PROSITE" id="PS50885">
    <property type="entry name" value="HAMP"/>
    <property type="match status" value="1"/>
</dbReference>
<dbReference type="eggNOG" id="COG0642">
    <property type="taxonomic scope" value="Bacteria"/>
</dbReference>
<dbReference type="Proteomes" id="UP000027997">
    <property type="component" value="Unassembled WGS sequence"/>
</dbReference>
<dbReference type="FunFam" id="3.30.565.10:FF:000010">
    <property type="entry name" value="Sensor histidine kinase RcsC"/>
    <property type="match status" value="1"/>
</dbReference>
<dbReference type="InterPro" id="IPR011006">
    <property type="entry name" value="CheY-like_superfamily"/>
</dbReference>
<dbReference type="Gene3D" id="3.40.50.2300">
    <property type="match status" value="2"/>
</dbReference>
<dbReference type="Pfam" id="PF00072">
    <property type="entry name" value="Response_reg"/>
    <property type="match status" value="2"/>
</dbReference>
<evidence type="ECO:0000256" key="8">
    <source>
        <dbReference type="ARBA" id="ARBA00022840"/>
    </source>
</evidence>
<evidence type="ECO:0000259" key="17">
    <source>
        <dbReference type="PROSITE" id="PS50110"/>
    </source>
</evidence>
<keyword evidence="21" id="KW-1185">Reference proteome</keyword>
<dbReference type="CDD" id="cd00082">
    <property type="entry name" value="HisKA"/>
    <property type="match status" value="1"/>
</dbReference>
<dbReference type="InterPro" id="IPR033417">
    <property type="entry name" value="CHASE8"/>
</dbReference>
<dbReference type="PROSITE" id="PS50109">
    <property type="entry name" value="HIS_KIN"/>
    <property type="match status" value="1"/>
</dbReference>
<dbReference type="InterPro" id="IPR001789">
    <property type="entry name" value="Sig_transdc_resp-reg_receiver"/>
</dbReference>
<dbReference type="Pfam" id="PF01627">
    <property type="entry name" value="Hpt"/>
    <property type="match status" value="1"/>
</dbReference>
<dbReference type="SUPFAM" id="SSF158472">
    <property type="entry name" value="HAMP domain-like"/>
    <property type="match status" value="1"/>
</dbReference>
<feature type="modified residue" description="Phosphohistidine" evidence="12">
    <location>
        <position position="881"/>
    </location>
</feature>
<evidence type="ECO:0000256" key="5">
    <source>
        <dbReference type="ARBA" id="ARBA00022679"/>
    </source>
</evidence>
<dbReference type="InterPro" id="IPR036890">
    <property type="entry name" value="HATPase_C_sf"/>
</dbReference>
<dbReference type="InterPro" id="IPR003661">
    <property type="entry name" value="HisK_dim/P_dom"/>
</dbReference>
<dbReference type="InterPro" id="IPR004358">
    <property type="entry name" value="Sig_transdc_His_kin-like_C"/>
</dbReference>
<feature type="coiled-coil region" evidence="14">
    <location>
        <begin position="253"/>
        <end position="284"/>
    </location>
</feature>
<proteinExistence type="predicted"/>
<dbReference type="CDD" id="cd06225">
    <property type="entry name" value="HAMP"/>
    <property type="match status" value="1"/>
</dbReference>
<dbReference type="PRINTS" id="PR00344">
    <property type="entry name" value="BCTRLSENSOR"/>
</dbReference>
<evidence type="ECO:0000256" key="12">
    <source>
        <dbReference type="PROSITE-ProRule" id="PRU00110"/>
    </source>
</evidence>
<evidence type="ECO:0000259" key="19">
    <source>
        <dbReference type="PROSITE" id="PS50894"/>
    </source>
</evidence>
<evidence type="ECO:0000256" key="2">
    <source>
        <dbReference type="ARBA" id="ARBA00004370"/>
    </source>
</evidence>
<dbReference type="EMBL" id="JOJP01000001">
    <property type="protein sequence ID" value="KEI69749.1"/>
    <property type="molecule type" value="Genomic_DNA"/>
</dbReference>
<keyword evidence="5" id="KW-0808">Transferase</keyword>
<dbReference type="Gene3D" id="1.10.287.130">
    <property type="match status" value="1"/>
</dbReference>
<feature type="domain" description="HPt" evidence="19">
    <location>
        <begin position="842"/>
        <end position="935"/>
    </location>
</feature>
<dbReference type="AlphaFoldDB" id="A0A081K6H3"/>
<dbReference type="PANTHER" id="PTHR45339">
    <property type="entry name" value="HYBRID SIGNAL TRANSDUCTION HISTIDINE KINASE J"/>
    <property type="match status" value="1"/>
</dbReference>
<accession>A0A081K6H3</accession>
<dbReference type="SUPFAM" id="SSF47226">
    <property type="entry name" value="Histidine-containing phosphotransfer domain, HPT domain"/>
    <property type="match status" value="1"/>
</dbReference>
<name>A0A081K6H3_9GAMM</name>
<dbReference type="SMART" id="SM00387">
    <property type="entry name" value="HATPase_c"/>
    <property type="match status" value="1"/>
</dbReference>
<evidence type="ECO:0000259" key="18">
    <source>
        <dbReference type="PROSITE" id="PS50885"/>
    </source>
</evidence>
<comment type="subcellular location">
    <subcellularLocation>
        <location evidence="2">Membrane</location>
    </subcellularLocation>
</comment>
<evidence type="ECO:0000256" key="13">
    <source>
        <dbReference type="PROSITE-ProRule" id="PRU00169"/>
    </source>
</evidence>
<keyword evidence="15" id="KW-1133">Transmembrane helix</keyword>
<dbReference type="GO" id="GO:0005524">
    <property type="term" value="F:ATP binding"/>
    <property type="evidence" value="ECO:0007669"/>
    <property type="project" value="UniProtKB-KW"/>
</dbReference>
<comment type="subunit">
    <text evidence="10">At low DSF concentrations, interacts with RpfF.</text>
</comment>
<organism evidence="20 21">
    <name type="scientific">Endozoicomonas elysicola</name>
    <dbReference type="NCBI Taxonomy" id="305900"/>
    <lineage>
        <taxon>Bacteria</taxon>
        <taxon>Pseudomonadati</taxon>
        <taxon>Pseudomonadota</taxon>
        <taxon>Gammaproteobacteria</taxon>
        <taxon>Oceanospirillales</taxon>
        <taxon>Endozoicomonadaceae</taxon>
        <taxon>Endozoicomonas</taxon>
    </lineage>
</organism>
<dbReference type="SMART" id="SM00304">
    <property type="entry name" value="HAMP"/>
    <property type="match status" value="1"/>
</dbReference>
<feature type="domain" description="Response regulatory" evidence="17">
    <location>
        <begin position="678"/>
        <end position="798"/>
    </location>
</feature>
<reference evidence="20 21" key="1">
    <citation type="submission" date="2014-06" db="EMBL/GenBank/DDBJ databases">
        <title>Whole Genome Sequences of Three Symbiotic Endozoicomonas Bacteria.</title>
        <authorList>
            <person name="Neave M.J."/>
            <person name="Apprill A."/>
            <person name="Voolstra C.R."/>
        </authorList>
    </citation>
    <scope>NUCLEOTIDE SEQUENCE [LARGE SCALE GENOMIC DNA]</scope>
    <source>
        <strain evidence="20 21">DSM 22380</strain>
    </source>
</reference>
<protein>
    <recommendedName>
        <fullName evidence="11">Sensory/regulatory protein RpfC</fullName>
        <ecNumber evidence="3">2.7.13.3</ecNumber>
    </recommendedName>
</protein>
<dbReference type="PANTHER" id="PTHR45339:SF5">
    <property type="entry name" value="HISTIDINE KINASE"/>
    <property type="match status" value="1"/>
</dbReference>
<keyword evidence="15" id="KW-0472">Membrane</keyword>
<feature type="modified residue" description="4-aspartylphosphate" evidence="13">
    <location>
        <position position="584"/>
    </location>
</feature>
<dbReference type="InterPro" id="IPR003660">
    <property type="entry name" value="HAMP_dom"/>
</dbReference>
<dbReference type="GO" id="GO:0005886">
    <property type="term" value="C:plasma membrane"/>
    <property type="evidence" value="ECO:0007669"/>
    <property type="project" value="UniProtKB-SubCell"/>
</dbReference>
<feature type="domain" description="Response regulatory" evidence="17">
    <location>
        <begin position="530"/>
        <end position="650"/>
    </location>
</feature>
<dbReference type="RefSeq" id="WP_020582645.1">
    <property type="nucleotide sequence ID" value="NZ_JOJP01000001.1"/>
</dbReference>
<evidence type="ECO:0000313" key="20">
    <source>
        <dbReference type="EMBL" id="KEI69749.1"/>
    </source>
</evidence>
<dbReference type="CDD" id="cd16922">
    <property type="entry name" value="HATPase_EvgS-ArcB-TorS-like"/>
    <property type="match status" value="1"/>
</dbReference>
<dbReference type="InterPro" id="IPR036097">
    <property type="entry name" value="HisK_dim/P_sf"/>
</dbReference>
<keyword evidence="4 13" id="KW-0597">Phosphoprotein</keyword>
<dbReference type="FunFam" id="1.10.287.130:FF:000002">
    <property type="entry name" value="Two-component osmosensing histidine kinase"/>
    <property type="match status" value="1"/>
</dbReference>
<keyword evidence="8" id="KW-0067">ATP-binding</keyword>
<dbReference type="GO" id="GO:0000155">
    <property type="term" value="F:phosphorelay sensor kinase activity"/>
    <property type="evidence" value="ECO:0007669"/>
    <property type="project" value="InterPro"/>
</dbReference>
<dbReference type="STRING" id="305900.GV64_02445"/>
<dbReference type="eggNOG" id="COG2205">
    <property type="taxonomic scope" value="Bacteria"/>
</dbReference>
<dbReference type="Gene3D" id="3.30.565.10">
    <property type="entry name" value="Histidine kinase-like ATPase, C-terminal domain"/>
    <property type="match status" value="1"/>
</dbReference>
<dbReference type="SUPFAM" id="SSF52172">
    <property type="entry name" value="CheY-like"/>
    <property type="match status" value="2"/>
</dbReference>
<keyword evidence="15" id="KW-0812">Transmembrane</keyword>
<dbReference type="Pfam" id="PF17152">
    <property type="entry name" value="CHASE8"/>
    <property type="match status" value="1"/>
</dbReference>
<evidence type="ECO:0000256" key="9">
    <source>
        <dbReference type="ARBA" id="ARBA00023012"/>
    </source>
</evidence>
<comment type="caution">
    <text evidence="20">The sequence shown here is derived from an EMBL/GenBank/DDBJ whole genome shotgun (WGS) entry which is preliminary data.</text>
</comment>
<feature type="domain" description="HAMP" evidence="18">
    <location>
        <begin position="183"/>
        <end position="236"/>
    </location>
</feature>
<evidence type="ECO:0000313" key="21">
    <source>
        <dbReference type="Proteomes" id="UP000027997"/>
    </source>
</evidence>
<evidence type="ECO:0000259" key="16">
    <source>
        <dbReference type="PROSITE" id="PS50109"/>
    </source>
</evidence>
<evidence type="ECO:0000256" key="10">
    <source>
        <dbReference type="ARBA" id="ARBA00064003"/>
    </source>
</evidence>
<evidence type="ECO:0000256" key="7">
    <source>
        <dbReference type="ARBA" id="ARBA00022777"/>
    </source>
</evidence>
<dbReference type="CDD" id="cd17546">
    <property type="entry name" value="REC_hyHK_CKI1_RcsC-like"/>
    <property type="match status" value="2"/>
</dbReference>
<dbReference type="SUPFAM" id="SSF55874">
    <property type="entry name" value="ATPase domain of HSP90 chaperone/DNA topoisomerase II/histidine kinase"/>
    <property type="match status" value="1"/>
</dbReference>
<dbReference type="InterPro" id="IPR005467">
    <property type="entry name" value="His_kinase_dom"/>
</dbReference>
<feature type="domain" description="Histidine kinase" evidence="16">
    <location>
        <begin position="290"/>
        <end position="511"/>
    </location>
</feature>
<keyword evidence="6" id="KW-0547">Nucleotide-binding</keyword>